<dbReference type="RefSeq" id="WP_073476722.1">
    <property type="nucleotide sequence ID" value="NZ_FQZU01000016.1"/>
</dbReference>
<evidence type="ECO:0000313" key="3">
    <source>
        <dbReference type="Proteomes" id="UP000183994"/>
    </source>
</evidence>
<dbReference type="Gene3D" id="3.40.50.11900">
    <property type="match status" value="1"/>
</dbReference>
<accession>A0A1M6P488</accession>
<sequence length="465" mass="52836">MRQALLEYDYDWNMQRVFDQGSRSLDGTRKEFERARSRFPTMGTVMDLFYQYEDVGRAMTKGSAKYISNIVTARQDGRKVALTTFCMSPALCYAMDVVPLLIEPITAVGNLSRKYGMGEFMDYCLEIGFAETACSAQRGAMGAYLAGAAQKPDFVLCNMSGICDTNTSAFAFAAEALDLPLFQCNFPPEMRGERADAYHRSDYRAMIDFIAEQTGKPLDPAKLRGVLEEIQKQDELIVEMQDYQRMIPSPIPTTFNLFMYLLRFLFGGTEDGTKTLEEMLKVIRKNVQEGRPGNRFGEEKARALFVYTDHYGGGLPLWNFLDSRGITHLGCIADRFYQQAAPYVRDGEGYTVDATDLDSMIDTMAALNCRMPMVKQIRGPYDAPDMWLEEIRAQRELYNPDFAVYMGTPGCRNTWGMVKLLAKQLEKEGLPTLIINADVFDERVESWSMTQARFEEFLDVRRIGI</sequence>
<dbReference type="OrthoDB" id="5415004at2"/>
<dbReference type="EMBL" id="FQZU01000016">
    <property type="protein sequence ID" value="SHK02795.1"/>
    <property type="molecule type" value="Genomic_DNA"/>
</dbReference>
<dbReference type="Pfam" id="PF06050">
    <property type="entry name" value="HGD-D"/>
    <property type="match status" value="1"/>
</dbReference>
<dbReference type="AlphaFoldDB" id="A0A1M6P488"/>
<dbReference type="Gene3D" id="3.40.50.11890">
    <property type="match status" value="1"/>
</dbReference>
<evidence type="ECO:0000256" key="1">
    <source>
        <dbReference type="ARBA" id="ARBA00005806"/>
    </source>
</evidence>
<dbReference type="STRING" id="1121393.SAMN02745216_02757"/>
<dbReference type="InterPro" id="IPR010327">
    <property type="entry name" value="FldB/FldC_alpha/beta"/>
</dbReference>
<reference evidence="3" key="1">
    <citation type="submission" date="2016-11" db="EMBL/GenBank/DDBJ databases">
        <authorList>
            <person name="Varghese N."/>
            <person name="Submissions S."/>
        </authorList>
    </citation>
    <scope>NUCLEOTIDE SEQUENCE [LARGE SCALE GENOMIC DNA]</scope>
    <source>
        <strain evidence="3">DSM 16219</strain>
    </source>
</reference>
<organism evidence="2 3">
    <name type="scientific">Desulfatibacillum alkenivorans DSM 16219</name>
    <dbReference type="NCBI Taxonomy" id="1121393"/>
    <lineage>
        <taxon>Bacteria</taxon>
        <taxon>Pseudomonadati</taxon>
        <taxon>Thermodesulfobacteriota</taxon>
        <taxon>Desulfobacteria</taxon>
        <taxon>Desulfobacterales</taxon>
        <taxon>Desulfatibacillaceae</taxon>
        <taxon>Desulfatibacillum</taxon>
    </lineage>
</organism>
<gene>
    <name evidence="2" type="ORF">SAMN02745216_02757</name>
</gene>
<dbReference type="PANTHER" id="PTHR30548:SF2">
    <property type="entry name" value="2-HYDROXYACYL-COA DEHYDRATASE,D-COMPONENT"/>
    <property type="match status" value="1"/>
</dbReference>
<name>A0A1M6P488_9BACT</name>
<dbReference type="PANTHER" id="PTHR30548">
    <property type="entry name" value="2-HYDROXYGLUTARYL-COA DEHYDRATASE, D-COMPONENT-RELATED"/>
    <property type="match status" value="1"/>
</dbReference>
<keyword evidence="3" id="KW-1185">Reference proteome</keyword>
<protein>
    <submittedName>
        <fullName evidence="2">Benzoyl-CoA reductase/2-hydroxyglutaryl-CoA dehydratase subunit, BcrC/BadD/HgdB</fullName>
    </submittedName>
</protein>
<dbReference type="Proteomes" id="UP000183994">
    <property type="component" value="Unassembled WGS sequence"/>
</dbReference>
<comment type="similarity">
    <text evidence="1">Belongs to the FldB/FldC dehydratase alpha/beta subunit family.</text>
</comment>
<proteinExistence type="inferred from homology"/>
<evidence type="ECO:0000313" key="2">
    <source>
        <dbReference type="EMBL" id="SHK02795.1"/>
    </source>
</evidence>